<dbReference type="Proteomes" id="UP001163823">
    <property type="component" value="Chromosome 8"/>
</dbReference>
<evidence type="ECO:0000313" key="4">
    <source>
        <dbReference type="Proteomes" id="UP001163823"/>
    </source>
</evidence>
<name>A0AAD7LJ20_QUISA</name>
<dbReference type="EMBL" id="JARAOO010000008">
    <property type="protein sequence ID" value="KAJ7958787.1"/>
    <property type="molecule type" value="Genomic_DNA"/>
</dbReference>
<dbReference type="PANTHER" id="PTHR23160">
    <property type="entry name" value="SYNAPTONEMAL COMPLEX PROTEIN-RELATED"/>
    <property type="match status" value="1"/>
</dbReference>
<dbReference type="KEGG" id="qsa:O6P43_019454"/>
<protein>
    <submittedName>
        <fullName evidence="3">Myosin heavy chain-related protein</fullName>
    </submittedName>
</protein>
<accession>A0AAD7LJ20</accession>
<feature type="coiled-coil region" evidence="2">
    <location>
        <begin position="342"/>
        <end position="422"/>
    </location>
</feature>
<evidence type="ECO:0000256" key="2">
    <source>
        <dbReference type="SAM" id="Coils"/>
    </source>
</evidence>
<reference evidence="3" key="1">
    <citation type="journal article" date="2023" name="Science">
        <title>Elucidation of the pathway for biosynthesis of saponin adjuvants from the soapbark tree.</title>
        <authorList>
            <person name="Reed J."/>
            <person name="Orme A."/>
            <person name="El-Demerdash A."/>
            <person name="Owen C."/>
            <person name="Martin L.B.B."/>
            <person name="Misra R.C."/>
            <person name="Kikuchi S."/>
            <person name="Rejzek M."/>
            <person name="Martin A.C."/>
            <person name="Harkess A."/>
            <person name="Leebens-Mack J."/>
            <person name="Louveau T."/>
            <person name="Stephenson M.J."/>
            <person name="Osbourn A."/>
        </authorList>
    </citation>
    <scope>NUCLEOTIDE SEQUENCE</scope>
    <source>
        <strain evidence="3">S10</strain>
    </source>
</reference>
<gene>
    <name evidence="3" type="ORF">O6P43_019454</name>
</gene>
<feature type="coiled-coil region" evidence="2">
    <location>
        <begin position="635"/>
        <end position="709"/>
    </location>
</feature>
<feature type="coiled-coil region" evidence="2">
    <location>
        <begin position="104"/>
        <end position="317"/>
    </location>
</feature>
<dbReference type="PANTHER" id="PTHR23160:SF19">
    <property type="entry name" value="MYOSIN HEAVY CHAIN-RELATED PROTEIN"/>
    <property type="match status" value="1"/>
</dbReference>
<evidence type="ECO:0000313" key="3">
    <source>
        <dbReference type="EMBL" id="KAJ7958787.1"/>
    </source>
</evidence>
<dbReference type="AlphaFoldDB" id="A0AAD7LJ20"/>
<organism evidence="3 4">
    <name type="scientific">Quillaja saponaria</name>
    <name type="common">Soap bark tree</name>
    <dbReference type="NCBI Taxonomy" id="32244"/>
    <lineage>
        <taxon>Eukaryota</taxon>
        <taxon>Viridiplantae</taxon>
        <taxon>Streptophyta</taxon>
        <taxon>Embryophyta</taxon>
        <taxon>Tracheophyta</taxon>
        <taxon>Spermatophyta</taxon>
        <taxon>Magnoliopsida</taxon>
        <taxon>eudicotyledons</taxon>
        <taxon>Gunneridae</taxon>
        <taxon>Pentapetalae</taxon>
        <taxon>rosids</taxon>
        <taxon>fabids</taxon>
        <taxon>Fabales</taxon>
        <taxon>Quillajaceae</taxon>
        <taxon>Quillaja</taxon>
    </lineage>
</organism>
<proteinExistence type="predicted"/>
<dbReference type="GO" id="GO:0007131">
    <property type="term" value="P:reciprocal meiotic recombination"/>
    <property type="evidence" value="ECO:0007669"/>
    <property type="project" value="TreeGrafter"/>
</dbReference>
<comment type="caution">
    <text evidence="3">The sequence shown here is derived from an EMBL/GenBank/DDBJ whole genome shotgun (WGS) entry which is preliminary data.</text>
</comment>
<keyword evidence="4" id="KW-1185">Reference proteome</keyword>
<feature type="coiled-coil region" evidence="2">
    <location>
        <begin position="454"/>
        <end position="516"/>
    </location>
</feature>
<evidence type="ECO:0000256" key="1">
    <source>
        <dbReference type="ARBA" id="ARBA00023054"/>
    </source>
</evidence>
<sequence length="775" mass="89096">MAFSASLHPNLPTTYSQRHSKLYSLKLNGKHKRIACVPIAKGKIHSLKSIKSVLNNKKSSINDNGAAEPARILLERLFEQTQKLEEQMTRESHLPQDVQLGLNLQVLEADLQAALVSLNKKEDDLQEAERMVLLEHSKMNHAKEELERREREIAAASYKYSILEEELMKANHNMASQSTQIEDLNFQLMERDQEIAASQSALSLKEEELEKMRNDLAKKSEEVSNIDSELKSKAQLLNEANEIVRKQETEIQGLQKAIREKEEQLEVSVTKKKLEEEKLKIAEANLEKQTMEWLVAQEELKKLAEEASKQAVEIDENLGDFRRVKKILNAVRSELISSQKYLASSRQKMEQQEQLYEQQMVELEEHKENIMSYMESLKDAQIEVESERVKLRVAEARNKELERDLSLEKELMKELHDNLKKERFSLQQATQVIYLLREELEQRNTELGETKNLLHVKESELVEVKLEIQNLKSEKASFQLILEEKDLELFNARKKLEEVNQEIADLKMLMNGRERQLLQSANLLKEKDEHVQIMQNELNGTKLKVSEAETVVERILDLTNKLVISVRDEEFTALRPLDQMDNELLHQLLEKPADDFGLQKKYLQTELELTKESLRTKEMEVLAAHRALTIKDGELKITLARLDAKEKELKKMRDEVTDDANDIKKLYALAQERIGEKSLADLATEKLQLEAAQLEVEAATSALHKLAEMSRELLNKASLSVEADNDASIISQNYSDSMTKIIENNEQFTEVKRGVAQISALTDQIVKEAGIVSVD</sequence>
<keyword evidence="1 2" id="KW-0175">Coiled coil</keyword>